<dbReference type="GO" id="GO:0016787">
    <property type="term" value="F:hydrolase activity"/>
    <property type="evidence" value="ECO:0007669"/>
    <property type="project" value="UniProtKB-KW"/>
</dbReference>
<dbReference type="PANTHER" id="PTHR30572">
    <property type="entry name" value="MEMBRANE COMPONENT OF TRANSPORTER-RELATED"/>
    <property type="match status" value="1"/>
</dbReference>
<feature type="domain" description="ABC3 transporter permease C-terminal" evidence="7">
    <location>
        <begin position="294"/>
        <end position="401"/>
    </location>
</feature>
<dbReference type="Proteomes" id="UP000215355">
    <property type="component" value="Chromosome 1"/>
</dbReference>
<feature type="transmembrane region" description="Helical" evidence="6">
    <location>
        <begin position="289"/>
        <end position="308"/>
    </location>
</feature>
<evidence type="ECO:0000256" key="5">
    <source>
        <dbReference type="ARBA" id="ARBA00023136"/>
    </source>
</evidence>
<proteinExistence type="predicted"/>
<dbReference type="KEGG" id="smiz:4412673_00728"/>
<feature type="transmembrane region" description="Helical" evidence="6">
    <location>
        <begin position="380"/>
        <end position="406"/>
    </location>
</feature>
<dbReference type="InterPro" id="IPR050250">
    <property type="entry name" value="Macrolide_Exporter_MacB"/>
</dbReference>
<keyword evidence="3 6" id="KW-0812">Transmembrane</keyword>
<feature type="transmembrane region" description="Helical" evidence="6">
    <location>
        <begin position="427"/>
        <end position="447"/>
    </location>
</feature>
<name>A0AAJ4XA62_9SPHI</name>
<gene>
    <name evidence="9" type="primary">macB_7</name>
    <name evidence="9" type="ORF">SAMEA4412673_00728</name>
</gene>
<keyword evidence="4 6" id="KW-1133">Transmembrane helix</keyword>
<organism evidence="9 10">
    <name type="scientific">Sphingobacterium mizutaii</name>
    <dbReference type="NCBI Taxonomy" id="1010"/>
    <lineage>
        <taxon>Bacteria</taxon>
        <taxon>Pseudomonadati</taxon>
        <taxon>Bacteroidota</taxon>
        <taxon>Sphingobacteriia</taxon>
        <taxon>Sphingobacteriales</taxon>
        <taxon>Sphingobacteriaceae</taxon>
        <taxon>Sphingobacterium</taxon>
    </lineage>
</organism>
<feature type="domain" description="ABC3 transporter permease C-terminal" evidence="7">
    <location>
        <begin position="675"/>
        <end position="785"/>
    </location>
</feature>
<evidence type="ECO:0000256" key="4">
    <source>
        <dbReference type="ARBA" id="ARBA00022989"/>
    </source>
</evidence>
<protein>
    <submittedName>
        <fullName evidence="9">Macrolide export ATP-binding/permease protein MacB</fullName>
        <ecNumber evidence="9">3.6.3.-</ecNumber>
    </submittedName>
</protein>
<feature type="transmembrane region" description="Helical" evidence="6">
    <location>
        <begin position="725"/>
        <end position="744"/>
    </location>
</feature>
<feature type="transmembrane region" description="Helical" evidence="6">
    <location>
        <begin position="759"/>
        <end position="779"/>
    </location>
</feature>
<keyword evidence="5 6" id="KW-0472">Membrane</keyword>
<dbReference type="EMBL" id="LT906468">
    <property type="protein sequence ID" value="SNV42957.1"/>
    <property type="molecule type" value="Genomic_DNA"/>
</dbReference>
<evidence type="ECO:0000256" key="2">
    <source>
        <dbReference type="ARBA" id="ARBA00022475"/>
    </source>
</evidence>
<dbReference type="InterPro" id="IPR003838">
    <property type="entry name" value="ABC3_permease_C"/>
</dbReference>
<feature type="transmembrane region" description="Helical" evidence="6">
    <location>
        <begin position="21"/>
        <end position="41"/>
    </location>
</feature>
<keyword evidence="2" id="KW-1003">Cell membrane</keyword>
<dbReference type="AlphaFoldDB" id="A0AAJ4XA62"/>
<evidence type="ECO:0000256" key="3">
    <source>
        <dbReference type="ARBA" id="ARBA00022692"/>
    </source>
</evidence>
<dbReference type="RefSeq" id="WP_093098535.1">
    <property type="nucleotide sequence ID" value="NZ_FNGK01000003.1"/>
</dbReference>
<sequence length="796" mass="89399">MLKNYIKIAWRNLLRNKGFTAINIIGLAIGMAGALMIMLWLQNMLTMDRYHEKSDRLYIMSNRDENQGSKHAWPATPKILGPSIKEEFPDIESFSRYSNFHLFLTTYQDKKLKSQLAFVDSGLFEMFSFSFISGDKTGLLKDPNSIVLTEKKAKALFGSENPIGKIIKIDSVNQVKVQAVIQDNPSNSSFDFEGLISWEYGKNIGFYDENWGNNSIKTFILLKEGISLASFNEKIKPFTRNHINADKDMIRSGSKSTVELFAFPFQDYYLYNNGKGGNYESGRIDLVKLFAWVGGFILLVACINFMNLSTAKSERRAKEVGVRKVIGANKKTLVFQFLTESILISFFALVLSIIIIFIALPYFNELVSKNLSIGYFTVNTWFFLIAFALLTGILAGAYPAFFLSAFKPISTLKGKFNASKKGVNIRSVLVVIQFSFAIILIIATVVVTNQIQYSKERDQGYQANGLLYTEIEGNIAKNYLNIRNELLSSQAVISVSKNMSPITDYYSSGQGIISNASSEEDKRINYLWFSSDADAIKNIGFSLVSGRDIDIYKFPTDSSAIILDESAVKALKLENPIGSIIEGVGGKWTVVGVIKDFIMDSPFDNSKPTIILGPHAWFDVIHYRLNPAHSTSDNLKTIEGIFKKYNPEYPFSYHFIDKVFENKFKEAQAIGTIAMLFAGLTIFISCLGLLALIAYMAETRMKEIAVRKVLGASVPQITSLLSMDFIKLVLISILIASPIAWWAMNNWLQDFEYRIHMEWYYFVIAGAAAIFISLATISFQSIKAALANPVDSLRDE</sequence>
<dbReference type="Pfam" id="PF02687">
    <property type="entry name" value="FtsX"/>
    <property type="match status" value="2"/>
</dbReference>
<feature type="domain" description="MacB-like periplasmic core" evidence="8">
    <location>
        <begin position="20"/>
        <end position="236"/>
    </location>
</feature>
<dbReference type="PANTHER" id="PTHR30572:SF18">
    <property type="entry name" value="ABC-TYPE MACROLIDE FAMILY EXPORT SYSTEM PERMEASE COMPONENT 2"/>
    <property type="match status" value="1"/>
</dbReference>
<dbReference type="GO" id="GO:0005886">
    <property type="term" value="C:plasma membrane"/>
    <property type="evidence" value="ECO:0007669"/>
    <property type="project" value="UniProtKB-SubCell"/>
</dbReference>
<evidence type="ECO:0000313" key="9">
    <source>
        <dbReference type="EMBL" id="SNV42957.1"/>
    </source>
</evidence>
<comment type="subcellular location">
    <subcellularLocation>
        <location evidence="1">Cell membrane</location>
        <topology evidence="1">Multi-pass membrane protein</topology>
    </subcellularLocation>
</comment>
<dbReference type="Pfam" id="PF12704">
    <property type="entry name" value="MacB_PCD"/>
    <property type="match status" value="1"/>
</dbReference>
<keyword evidence="9" id="KW-0378">Hydrolase</keyword>
<feature type="transmembrane region" description="Helical" evidence="6">
    <location>
        <begin position="333"/>
        <end position="360"/>
    </location>
</feature>
<dbReference type="GO" id="GO:0005524">
    <property type="term" value="F:ATP binding"/>
    <property type="evidence" value="ECO:0007669"/>
    <property type="project" value="UniProtKB-KW"/>
</dbReference>
<dbReference type="InterPro" id="IPR025857">
    <property type="entry name" value="MacB_PCD"/>
</dbReference>
<keyword evidence="9" id="KW-0067">ATP-binding</keyword>
<dbReference type="EC" id="3.6.3.-" evidence="9"/>
<reference evidence="9 10" key="1">
    <citation type="submission" date="2017-06" db="EMBL/GenBank/DDBJ databases">
        <authorList>
            <consortium name="Pathogen Informatics"/>
        </authorList>
    </citation>
    <scope>NUCLEOTIDE SEQUENCE [LARGE SCALE GENOMIC DNA]</scope>
    <source>
        <strain evidence="9 10">NCTC12149</strain>
    </source>
</reference>
<accession>A0AAJ4XA62</accession>
<evidence type="ECO:0000256" key="1">
    <source>
        <dbReference type="ARBA" id="ARBA00004651"/>
    </source>
</evidence>
<evidence type="ECO:0000256" key="6">
    <source>
        <dbReference type="SAM" id="Phobius"/>
    </source>
</evidence>
<evidence type="ECO:0000259" key="8">
    <source>
        <dbReference type="Pfam" id="PF12704"/>
    </source>
</evidence>
<keyword evidence="9" id="KW-0547">Nucleotide-binding</keyword>
<feature type="transmembrane region" description="Helical" evidence="6">
    <location>
        <begin position="673"/>
        <end position="697"/>
    </location>
</feature>
<evidence type="ECO:0000313" key="10">
    <source>
        <dbReference type="Proteomes" id="UP000215355"/>
    </source>
</evidence>
<dbReference type="GO" id="GO:0022857">
    <property type="term" value="F:transmembrane transporter activity"/>
    <property type="evidence" value="ECO:0007669"/>
    <property type="project" value="TreeGrafter"/>
</dbReference>
<evidence type="ECO:0000259" key="7">
    <source>
        <dbReference type="Pfam" id="PF02687"/>
    </source>
</evidence>